<comment type="caution">
    <text evidence="2">The sequence shown here is derived from an EMBL/GenBank/DDBJ whole genome shotgun (WGS) entry which is preliminary data.</text>
</comment>
<sequence>MGISYSTARYLAPASFIYNFLTNQYGLAIHDPTMKQVHDSNLSFFSPQPYFIGGFFFPQQIIQLIWIYRMWKLNPKKSDAERKELDQIVDYAPYYALGNFCIGTWMFFWCNEQLKTSNAFVVVNTLSQLFYIATKLGPMNTQSPSSVLTHVVSKTFAGIGVLDLLHNTSIAYFKDEAPSMLVKVGTGLGFGLLSASSDWIFGGCMVYDLVALAVGQSGSWRQLLSLYAMGSAAIVGAKNYAIPPYESRREDYTLTSREDSLTAQEDVNDRV</sequence>
<organism evidence="2 3">
    <name type="scientific">Cryomyces minteri</name>
    <dbReference type="NCBI Taxonomy" id="331657"/>
    <lineage>
        <taxon>Eukaryota</taxon>
        <taxon>Fungi</taxon>
        <taxon>Dikarya</taxon>
        <taxon>Ascomycota</taxon>
        <taxon>Pezizomycotina</taxon>
        <taxon>Dothideomycetes</taxon>
        <taxon>Dothideomycetes incertae sedis</taxon>
        <taxon>Cryomyces</taxon>
    </lineage>
</organism>
<keyword evidence="1" id="KW-1133">Transmembrane helix</keyword>
<keyword evidence="1" id="KW-0812">Transmembrane</keyword>
<proteinExistence type="predicted"/>
<dbReference type="AlphaFoldDB" id="A0A4U0X1J0"/>
<name>A0A4U0X1J0_9PEZI</name>
<keyword evidence="1" id="KW-0472">Membrane</keyword>
<evidence type="ECO:0000313" key="2">
    <source>
        <dbReference type="EMBL" id="TKA70102.1"/>
    </source>
</evidence>
<accession>A0A4U0X1J0</accession>
<feature type="transmembrane region" description="Helical" evidence="1">
    <location>
        <begin position="92"/>
        <end position="109"/>
    </location>
</feature>
<dbReference type="OrthoDB" id="2332199at2759"/>
<keyword evidence="3" id="KW-1185">Reference proteome</keyword>
<feature type="transmembrane region" description="Helical" evidence="1">
    <location>
        <begin position="50"/>
        <end position="71"/>
    </location>
</feature>
<reference evidence="2 3" key="1">
    <citation type="submission" date="2017-03" db="EMBL/GenBank/DDBJ databases">
        <title>Genomes of endolithic fungi from Antarctica.</title>
        <authorList>
            <person name="Coleine C."/>
            <person name="Masonjones S."/>
            <person name="Stajich J.E."/>
        </authorList>
    </citation>
    <scope>NUCLEOTIDE SEQUENCE [LARGE SCALE GENOMIC DNA]</scope>
    <source>
        <strain evidence="2 3">CCFEE 5187</strain>
    </source>
</reference>
<protein>
    <submittedName>
        <fullName evidence="2">Uncharacterized protein</fullName>
    </submittedName>
</protein>
<gene>
    <name evidence="2" type="ORF">B0A49_06360</name>
</gene>
<dbReference type="Proteomes" id="UP000308768">
    <property type="component" value="Unassembled WGS sequence"/>
</dbReference>
<dbReference type="EMBL" id="NAJN01000673">
    <property type="protein sequence ID" value="TKA70102.1"/>
    <property type="molecule type" value="Genomic_DNA"/>
</dbReference>
<evidence type="ECO:0000256" key="1">
    <source>
        <dbReference type="SAM" id="Phobius"/>
    </source>
</evidence>
<evidence type="ECO:0000313" key="3">
    <source>
        <dbReference type="Proteomes" id="UP000308768"/>
    </source>
</evidence>